<gene>
    <name evidence="2" type="ordered locus">Sgly_2831</name>
</gene>
<dbReference type="PANTHER" id="PTHR33221:SF5">
    <property type="entry name" value="HTH-TYPE TRANSCRIPTIONAL REGULATOR ISCR"/>
    <property type="match status" value="1"/>
</dbReference>
<keyword evidence="3" id="KW-1185">Reference proteome</keyword>
<dbReference type="Proteomes" id="UP000007488">
    <property type="component" value="Chromosome"/>
</dbReference>
<accession>F0SYI9</accession>
<dbReference type="Gene3D" id="1.10.10.10">
    <property type="entry name" value="Winged helix-like DNA-binding domain superfamily/Winged helix DNA-binding domain"/>
    <property type="match status" value="1"/>
</dbReference>
<dbReference type="Pfam" id="PF02082">
    <property type="entry name" value="Rrf2"/>
    <property type="match status" value="1"/>
</dbReference>
<evidence type="ECO:0000256" key="1">
    <source>
        <dbReference type="ARBA" id="ARBA00023125"/>
    </source>
</evidence>
<dbReference type="eggNOG" id="COG1959">
    <property type="taxonomic scope" value="Bacteria"/>
</dbReference>
<dbReference type="STRING" id="645991.Sgly_2831"/>
<dbReference type="HOGENOM" id="CLU_107144_0_1_9"/>
<evidence type="ECO:0000313" key="3">
    <source>
        <dbReference type="Proteomes" id="UP000007488"/>
    </source>
</evidence>
<dbReference type="EMBL" id="CP002547">
    <property type="protein sequence ID" value="ADY57101.1"/>
    <property type="molecule type" value="Genomic_DNA"/>
</dbReference>
<proteinExistence type="predicted"/>
<dbReference type="KEGG" id="sgy:Sgly_2831"/>
<sequence length="149" mass="17006">MKISTKGRYGLRAILDVALNEKEGPVTINSIAKRQEISERYLEQLLIVMKQRGLIKSIRGFQGGYLLNKEPREISVGDVIRALEGPIAPVDCVNDDDTEQCSRSNYCVTKIVWEDLKQSITKVLDSYSLRDLMEEEEKVRSIHVDNYCI</sequence>
<dbReference type="AlphaFoldDB" id="F0SYI9"/>
<dbReference type="RefSeq" id="WP_013625921.1">
    <property type="nucleotide sequence ID" value="NC_015172.1"/>
</dbReference>
<dbReference type="GO" id="GO:0005829">
    <property type="term" value="C:cytosol"/>
    <property type="evidence" value="ECO:0007669"/>
    <property type="project" value="TreeGrafter"/>
</dbReference>
<evidence type="ECO:0000313" key="2">
    <source>
        <dbReference type="EMBL" id="ADY57101.1"/>
    </source>
</evidence>
<reference evidence="2 3" key="1">
    <citation type="journal article" date="2011" name="Stand. Genomic Sci.">
        <title>Complete genome sequence of Syntrophobotulus glycolicus type strain (FlGlyR).</title>
        <authorList>
            <person name="Han C."/>
            <person name="Mwirichia R."/>
            <person name="Chertkov O."/>
            <person name="Held B."/>
            <person name="Lapidus A."/>
            <person name="Nolan M."/>
            <person name="Lucas S."/>
            <person name="Hammon N."/>
            <person name="Deshpande S."/>
            <person name="Cheng J.F."/>
            <person name="Tapia R."/>
            <person name="Goodwin L."/>
            <person name="Pitluck S."/>
            <person name="Huntemann M."/>
            <person name="Liolios K."/>
            <person name="Ivanova N."/>
            <person name="Pagani I."/>
            <person name="Mavromatis K."/>
            <person name="Ovchinikova G."/>
            <person name="Pati A."/>
            <person name="Chen A."/>
            <person name="Palaniappan K."/>
            <person name="Land M."/>
            <person name="Hauser L."/>
            <person name="Brambilla E.M."/>
            <person name="Rohde M."/>
            <person name="Spring S."/>
            <person name="Sikorski J."/>
            <person name="Goker M."/>
            <person name="Woyke T."/>
            <person name="Bristow J."/>
            <person name="Eisen J.A."/>
            <person name="Markowitz V."/>
            <person name="Hugenholtz P."/>
            <person name="Kyrpides N.C."/>
            <person name="Klenk H.P."/>
            <person name="Detter J.C."/>
        </authorList>
    </citation>
    <scope>NUCLEOTIDE SEQUENCE [LARGE SCALE GENOMIC DNA]</scope>
    <source>
        <strain evidence="3">DSM 8271 / FlGlyR</strain>
    </source>
</reference>
<dbReference type="PROSITE" id="PS51197">
    <property type="entry name" value="HTH_RRF2_2"/>
    <property type="match status" value="1"/>
</dbReference>
<dbReference type="PANTHER" id="PTHR33221">
    <property type="entry name" value="WINGED HELIX-TURN-HELIX TRANSCRIPTIONAL REGULATOR, RRF2 FAMILY"/>
    <property type="match status" value="1"/>
</dbReference>
<reference evidence="3" key="2">
    <citation type="submission" date="2011-02" db="EMBL/GenBank/DDBJ databases">
        <title>The complete genome of Syntrophobotulus glycolicus DSM 8271.</title>
        <authorList>
            <person name="Lucas S."/>
            <person name="Copeland A."/>
            <person name="Lapidus A."/>
            <person name="Bruce D."/>
            <person name="Goodwin L."/>
            <person name="Pitluck S."/>
            <person name="Kyrpides N."/>
            <person name="Mavromatis K."/>
            <person name="Pagani I."/>
            <person name="Ivanova N."/>
            <person name="Mikhailova N."/>
            <person name="Chertkov O."/>
            <person name="Held B."/>
            <person name="Detter J.C."/>
            <person name="Tapia R."/>
            <person name="Han C."/>
            <person name="Land M."/>
            <person name="Hauser L."/>
            <person name="Markowitz V."/>
            <person name="Cheng J.-F."/>
            <person name="Hugenholtz P."/>
            <person name="Woyke T."/>
            <person name="Wu D."/>
            <person name="Spring S."/>
            <person name="Schroeder M."/>
            <person name="Brambilla E."/>
            <person name="Klenk H.-P."/>
            <person name="Eisen J.A."/>
        </authorList>
    </citation>
    <scope>NUCLEOTIDE SEQUENCE [LARGE SCALE GENOMIC DNA]</scope>
    <source>
        <strain evidence="3">DSM 8271 / FlGlyR</strain>
    </source>
</reference>
<dbReference type="GO" id="GO:0003700">
    <property type="term" value="F:DNA-binding transcription factor activity"/>
    <property type="evidence" value="ECO:0007669"/>
    <property type="project" value="TreeGrafter"/>
</dbReference>
<dbReference type="OrthoDB" id="9808360at2"/>
<dbReference type="SUPFAM" id="SSF46785">
    <property type="entry name" value="Winged helix' DNA-binding domain"/>
    <property type="match status" value="1"/>
</dbReference>
<dbReference type="InterPro" id="IPR000944">
    <property type="entry name" value="Tscrpt_reg_Rrf2"/>
</dbReference>
<dbReference type="GO" id="GO:0003677">
    <property type="term" value="F:DNA binding"/>
    <property type="evidence" value="ECO:0007669"/>
    <property type="project" value="UniProtKB-KW"/>
</dbReference>
<protein>
    <submittedName>
        <fullName evidence="2">Transcriptional regulator, BadM/Rrf2 family</fullName>
    </submittedName>
</protein>
<name>F0SYI9_SYNGF</name>
<organism evidence="2 3">
    <name type="scientific">Syntrophobotulus glycolicus (strain DSM 8271 / FlGlyR)</name>
    <dbReference type="NCBI Taxonomy" id="645991"/>
    <lineage>
        <taxon>Bacteria</taxon>
        <taxon>Bacillati</taxon>
        <taxon>Bacillota</taxon>
        <taxon>Clostridia</taxon>
        <taxon>Eubacteriales</taxon>
        <taxon>Desulfitobacteriaceae</taxon>
        <taxon>Syntrophobotulus</taxon>
    </lineage>
</organism>
<dbReference type="InterPro" id="IPR036388">
    <property type="entry name" value="WH-like_DNA-bd_sf"/>
</dbReference>
<dbReference type="NCBIfam" id="TIGR00738">
    <property type="entry name" value="rrf2_super"/>
    <property type="match status" value="1"/>
</dbReference>
<keyword evidence="1" id="KW-0238">DNA-binding</keyword>
<dbReference type="InterPro" id="IPR036390">
    <property type="entry name" value="WH_DNA-bd_sf"/>
</dbReference>